<dbReference type="SUPFAM" id="SSF52540">
    <property type="entry name" value="P-loop containing nucleoside triphosphate hydrolases"/>
    <property type="match status" value="1"/>
</dbReference>
<dbReference type="AlphaFoldDB" id="A0AAE2RKT6"/>
<accession>A0AAE2RKT6</accession>
<proteinExistence type="predicted"/>
<organism evidence="1 2">
    <name type="scientific">Clostridium beijerinckii</name>
    <name type="common">Clostridium MP</name>
    <dbReference type="NCBI Taxonomy" id="1520"/>
    <lineage>
        <taxon>Bacteria</taxon>
        <taxon>Bacillati</taxon>
        <taxon>Bacillota</taxon>
        <taxon>Clostridia</taxon>
        <taxon>Eubacteriales</taxon>
        <taxon>Clostridiaceae</taxon>
        <taxon>Clostridium</taxon>
    </lineage>
</organism>
<dbReference type="InterPro" id="IPR027417">
    <property type="entry name" value="P-loop_NTPase"/>
</dbReference>
<name>A0AAE2RKT6_CLOBE</name>
<evidence type="ECO:0000313" key="2">
    <source>
        <dbReference type="Proteomes" id="UP000631418"/>
    </source>
</evidence>
<dbReference type="Proteomes" id="UP000631418">
    <property type="component" value="Unassembled WGS sequence"/>
</dbReference>
<evidence type="ECO:0000313" key="1">
    <source>
        <dbReference type="EMBL" id="MBF7807255.1"/>
    </source>
</evidence>
<reference evidence="1" key="1">
    <citation type="submission" date="2020-11" db="EMBL/GenBank/DDBJ databases">
        <authorList>
            <person name="Thieme N."/>
            <person name="Liebl W."/>
            <person name="Zverlov V."/>
        </authorList>
    </citation>
    <scope>NUCLEOTIDE SEQUENCE</scope>
    <source>
        <strain evidence="1">NT08</strain>
    </source>
</reference>
<comment type="caution">
    <text evidence="1">The sequence shown here is derived from an EMBL/GenBank/DDBJ whole genome shotgun (WGS) entry which is preliminary data.</text>
</comment>
<sequence length="371" mass="43680">MNKITLKKINIGDNSIFFNKGMNIITGRNMSGKTLLFNSIMYILGLEKQFPVDKFDFRNLYIDFEVKNIEFRVKRDVGSNKLIFSGGINEEVRVKSDSYYEIYNSILEPSFNFGEDKLAATEILKYSFIPEFKIYSDKTDTIKKILGINVGYLRKSKERIKVFEQEIKDSESSYDMLTTYMLNVREQIHELKNIEDSNIKAFENILNGEYLNIRKKNIEDKNFMKASIEAYKKLEMSCDEKFYKINDKLQNDFQNLCNEIGFMNHYKLENEFLNRRNIKSASLGENRLLQIIITLILSMYSDERYENSTGILAIDGIDYIEASAIYNIRDYVAKKCKENKLQYIEFTCMKEDLPKEWIVHDLNMGGMFNWL</sequence>
<gene>
    <name evidence="1" type="ORF">IS491_00700</name>
</gene>
<dbReference type="RefSeq" id="WP_011968223.1">
    <property type="nucleotide sequence ID" value="NZ_CP073279.1"/>
</dbReference>
<dbReference type="Gene3D" id="3.40.50.300">
    <property type="entry name" value="P-loop containing nucleotide triphosphate hydrolases"/>
    <property type="match status" value="1"/>
</dbReference>
<protein>
    <submittedName>
        <fullName evidence="1">AAA family ATPase</fullName>
    </submittedName>
</protein>
<dbReference type="EMBL" id="JADOEF010000001">
    <property type="protein sequence ID" value="MBF7807255.1"/>
    <property type="molecule type" value="Genomic_DNA"/>
</dbReference>